<dbReference type="RefSeq" id="WP_131551390.1">
    <property type="nucleotide sequence ID" value="NZ_SJSK01000001.1"/>
</dbReference>
<protein>
    <recommendedName>
        <fullName evidence="3">Lipocalin-like domain-containing protein</fullName>
    </recommendedName>
</protein>
<organism evidence="1 2">
    <name type="scientific">Pedobacter frigiditerrae</name>
    <dbReference type="NCBI Taxonomy" id="2530452"/>
    <lineage>
        <taxon>Bacteria</taxon>
        <taxon>Pseudomonadati</taxon>
        <taxon>Bacteroidota</taxon>
        <taxon>Sphingobacteriia</taxon>
        <taxon>Sphingobacteriales</taxon>
        <taxon>Sphingobacteriaceae</taxon>
        <taxon>Pedobacter</taxon>
    </lineage>
</organism>
<sequence>MRAFLVLALIFLTIGCKKDNTTANITDYNWVLKAQVISPAITINGKTSTNYLSLQNPEWCSKNFTYVFYESGLFEFSSNGSLCDMIPNTKSQKWKREGDQVTLDYGNTGGTVVILKVKGNSLIHTSEITSNGEKHALVSTYLASKSK</sequence>
<reference evidence="1 2" key="1">
    <citation type="submission" date="2019-02" db="EMBL/GenBank/DDBJ databases">
        <title>Pedobacter sp. RP-1-13 sp. nov., isolated from Arctic soil.</title>
        <authorList>
            <person name="Dahal R.H."/>
        </authorList>
    </citation>
    <scope>NUCLEOTIDE SEQUENCE [LARGE SCALE GENOMIC DNA]</scope>
    <source>
        <strain evidence="1 2">RP-1-13</strain>
    </source>
</reference>
<dbReference type="OrthoDB" id="771052at2"/>
<evidence type="ECO:0000313" key="1">
    <source>
        <dbReference type="EMBL" id="TCC93522.1"/>
    </source>
</evidence>
<gene>
    <name evidence="1" type="ORF">EZ428_01760</name>
</gene>
<name>A0A4R0N4P9_9SPHI</name>
<evidence type="ECO:0000313" key="2">
    <source>
        <dbReference type="Proteomes" id="UP000292884"/>
    </source>
</evidence>
<dbReference type="PROSITE" id="PS51257">
    <property type="entry name" value="PROKAR_LIPOPROTEIN"/>
    <property type="match status" value="1"/>
</dbReference>
<proteinExistence type="predicted"/>
<dbReference type="EMBL" id="SJSK01000001">
    <property type="protein sequence ID" value="TCC93522.1"/>
    <property type="molecule type" value="Genomic_DNA"/>
</dbReference>
<dbReference type="Proteomes" id="UP000292884">
    <property type="component" value="Unassembled WGS sequence"/>
</dbReference>
<keyword evidence="2" id="KW-1185">Reference proteome</keyword>
<accession>A0A4R0N4P9</accession>
<dbReference type="AlphaFoldDB" id="A0A4R0N4P9"/>
<comment type="caution">
    <text evidence="1">The sequence shown here is derived from an EMBL/GenBank/DDBJ whole genome shotgun (WGS) entry which is preliminary data.</text>
</comment>
<evidence type="ECO:0008006" key="3">
    <source>
        <dbReference type="Google" id="ProtNLM"/>
    </source>
</evidence>